<sequence>MTSGQTLLRVVMPTAATAVLATGLAVAVNYATGANHSVWAWVAVVALTVGVFAVSLWVQHAPSTDRELAIGVDLRNVKTERGLRVKGVRSTGTGIRAARVRSGGDMSFEDIRTGVDNPTHP</sequence>
<evidence type="ECO:0000313" key="2">
    <source>
        <dbReference type="EMBL" id="OXR39753.1"/>
    </source>
</evidence>
<dbReference type="AlphaFoldDB" id="A0A231GT04"/>
<protein>
    <submittedName>
        <fullName evidence="2">Uncharacterized protein</fullName>
    </submittedName>
</protein>
<evidence type="ECO:0000313" key="3">
    <source>
        <dbReference type="Proteomes" id="UP000215506"/>
    </source>
</evidence>
<feature type="transmembrane region" description="Helical" evidence="1">
    <location>
        <begin position="38"/>
        <end position="58"/>
    </location>
</feature>
<keyword evidence="1" id="KW-0812">Transmembrane</keyword>
<name>A0A231GT04_9NOCA</name>
<gene>
    <name evidence="2" type="ORF">B7C42_08175</name>
</gene>
<organism evidence="2 3">
    <name type="scientific">Nocardia cerradoensis</name>
    <dbReference type="NCBI Taxonomy" id="85688"/>
    <lineage>
        <taxon>Bacteria</taxon>
        <taxon>Bacillati</taxon>
        <taxon>Actinomycetota</taxon>
        <taxon>Actinomycetes</taxon>
        <taxon>Mycobacteriales</taxon>
        <taxon>Nocardiaceae</taxon>
        <taxon>Nocardia</taxon>
    </lineage>
</organism>
<keyword evidence="3" id="KW-1185">Reference proteome</keyword>
<accession>A0A231GT04</accession>
<dbReference type="RefSeq" id="WP_064909767.1">
    <property type="nucleotide sequence ID" value="NZ_NGAF01000072.1"/>
</dbReference>
<proteinExistence type="predicted"/>
<dbReference type="Proteomes" id="UP000215506">
    <property type="component" value="Unassembled WGS sequence"/>
</dbReference>
<dbReference type="EMBL" id="NGAF01000072">
    <property type="protein sequence ID" value="OXR39753.1"/>
    <property type="molecule type" value="Genomic_DNA"/>
</dbReference>
<feature type="transmembrane region" description="Helical" evidence="1">
    <location>
        <begin position="7"/>
        <end position="32"/>
    </location>
</feature>
<comment type="caution">
    <text evidence="2">The sequence shown here is derived from an EMBL/GenBank/DDBJ whole genome shotgun (WGS) entry which is preliminary data.</text>
</comment>
<evidence type="ECO:0000256" key="1">
    <source>
        <dbReference type="SAM" id="Phobius"/>
    </source>
</evidence>
<keyword evidence="1" id="KW-1133">Transmembrane helix</keyword>
<keyword evidence="1" id="KW-0472">Membrane</keyword>
<reference evidence="2 3" key="1">
    <citation type="submission" date="2017-07" db="EMBL/GenBank/DDBJ databases">
        <title>First draft Genome Sequence of Nocardia cerradoensis isolated from human infection.</title>
        <authorList>
            <person name="Carrasco G."/>
        </authorList>
    </citation>
    <scope>NUCLEOTIDE SEQUENCE [LARGE SCALE GENOMIC DNA]</scope>
    <source>
        <strain evidence="2 3">CNM20130759</strain>
    </source>
</reference>